<name>A0ABW1NJA8_9ACTN</name>
<accession>A0ABW1NJA8</accession>
<organism evidence="1 2">
    <name type="scientific">Sphaerisporangium aureirubrum</name>
    <dbReference type="NCBI Taxonomy" id="1544736"/>
    <lineage>
        <taxon>Bacteria</taxon>
        <taxon>Bacillati</taxon>
        <taxon>Actinomycetota</taxon>
        <taxon>Actinomycetes</taxon>
        <taxon>Streptosporangiales</taxon>
        <taxon>Streptosporangiaceae</taxon>
        <taxon>Sphaerisporangium</taxon>
    </lineage>
</organism>
<gene>
    <name evidence="1" type="ORF">ACFP1K_16800</name>
</gene>
<dbReference type="RefSeq" id="WP_380753724.1">
    <property type="nucleotide sequence ID" value="NZ_JBHSRF010000021.1"/>
</dbReference>
<dbReference type="EMBL" id="JBHSRF010000021">
    <property type="protein sequence ID" value="MFC6082832.1"/>
    <property type="molecule type" value="Genomic_DNA"/>
</dbReference>
<dbReference type="Proteomes" id="UP001596137">
    <property type="component" value="Unassembled WGS sequence"/>
</dbReference>
<keyword evidence="2" id="KW-1185">Reference proteome</keyword>
<reference evidence="2" key="1">
    <citation type="journal article" date="2019" name="Int. J. Syst. Evol. Microbiol.">
        <title>The Global Catalogue of Microorganisms (GCM) 10K type strain sequencing project: providing services to taxonomists for standard genome sequencing and annotation.</title>
        <authorList>
            <consortium name="The Broad Institute Genomics Platform"/>
            <consortium name="The Broad Institute Genome Sequencing Center for Infectious Disease"/>
            <person name="Wu L."/>
            <person name="Ma J."/>
        </authorList>
    </citation>
    <scope>NUCLEOTIDE SEQUENCE [LARGE SCALE GENOMIC DNA]</scope>
    <source>
        <strain evidence="2">JCM 30346</strain>
    </source>
</reference>
<evidence type="ECO:0000313" key="2">
    <source>
        <dbReference type="Proteomes" id="UP001596137"/>
    </source>
</evidence>
<evidence type="ECO:0000313" key="1">
    <source>
        <dbReference type="EMBL" id="MFC6082832.1"/>
    </source>
</evidence>
<comment type="caution">
    <text evidence="1">The sequence shown here is derived from an EMBL/GenBank/DDBJ whole genome shotgun (WGS) entry which is preliminary data.</text>
</comment>
<proteinExistence type="predicted"/>
<sequence>MQEITLTLPIPQTNLILEALGQLPYARVYELVNTIHRQAEAQLGTDGTAQPGHRLGEAS</sequence>
<protein>
    <submittedName>
        <fullName evidence="1">Uncharacterized protein</fullName>
    </submittedName>
</protein>